<keyword evidence="2" id="KW-1185">Reference proteome</keyword>
<evidence type="ECO:0000313" key="1">
    <source>
        <dbReference type="EMBL" id="KAF9508205.1"/>
    </source>
</evidence>
<organism evidence="1 2">
    <name type="scientific">Hydnum rufescens UP504</name>
    <dbReference type="NCBI Taxonomy" id="1448309"/>
    <lineage>
        <taxon>Eukaryota</taxon>
        <taxon>Fungi</taxon>
        <taxon>Dikarya</taxon>
        <taxon>Basidiomycota</taxon>
        <taxon>Agaricomycotina</taxon>
        <taxon>Agaricomycetes</taxon>
        <taxon>Cantharellales</taxon>
        <taxon>Hydnaceae</taxon>
        <taxon>Hydnum</taxon>
    </lineage>
</organism>
<dbReference type="EMBL" id="MU129063">
    <property type="protein sequence ID" value="KAF9508205.1"/>
    <property type="molecule type" value="Genomic_DNA"/>
</dbReference>
<dbReference type="InterPro" id="IPR032675">
    <property type="entry name" value="LRR_dom_sf"/>
</dbReference>
<dbReference type="Proteomes" id="UP000886523">
    <property type="component" value="Unassembled WGS sequence"/>
</dbReference>
<dbReference type="Gene3D" id="3.80.10.10">
    <property type="entry name" value="Ribonuclease Inhibitor"/>
    <property type="match status" value="1"/>
</dbReference>
<name>A0A9P6ALS5_9AGAM</name>
<sequence>MHSIHIFAFPELVCYIVSFLPTAHDRSHLSQCCSYMHELVLPMLYEDVAISFTSVSVIVTQLIARPNLARRCHTLWVKDPHYSGEIDYVRFSSLCSDLGSLLCILGKYGRLKSFVWHMPTVYASSLYDPVTVWNSLRCAASGLETIDIFGPYAPDFQLGPTMLKGDYSTLRSLHLQLQYDHWHGTTLAESIKNMQGLEELYLDGIDESMALSFSLPHLRLLSLSSGTSFSTQGILELCADLPKLRGLSMHGLCPGASLGVTSNLRCLEIHLSPSSFNGFLKILPEILQFTPSLIELGIYASSQWVPCFFLRFWTWHRIVCLARINVSSLKHALSLVALYLPDLDKNTVHLSTTIMDSSKDWPSQLRFIVCDKGRPPWTVAMGVKIVQRAPADYNWTKKTIIDHATGVSQMLHC</sequence>
<dbReference type="SUPFAM" id="SSF52047">
    <property type="entry name" value="RNI-like"/>
    <property type="match status" value="1"/>
</dbReference>
<proteinExistence type="predicted"/>
<gene>
    <name evidence="1" type="ORF">BS47DRAFT_1350651</name>
</gene>
<reference evidence="1" key="1">
    <citation type="journal article" date="2020" name="Nat. Commun.">
        <title>Large-scale genome sequencing of mycorrhizal fungi provides insights into the early evolution of symbiotic traits.</title>
        <authorList>
            <person name="Miyauchi S."/>
            <person name="Kiss E."/>
            <person name="Kuo A."/>
            <person name="Drula E."/>
            <person name="Kohler A."/>
            <person name="Sanchez-Garcia M."/>
            <person name="Morin E."/>
            <person name="Andreopoulos B."/>
            <person name="Barry K.W."/>
            <person name="Bonito G."/>
            <person name="Buee M."/>
            <person name="Carver A."/>
            <person name="Chen C."/>
            <person name="Cichocki N."/>
            <person name="Clum A."/>
            <person name="Culley D."/>
            <person name="Crous P.W."/>
            <person name="Fauchery L."/>
            <person name="Girlanda M."/>
            <person name="Hayes R.D."/>
            <person name="Keri Z."/>
            <person name="LaButti K."/>
            <person name="Lipzen A."/>
            <person name="Lombard V."/>
            <person name="Magnuson J."/>
            <person name="Maillard F."/>
            <person name="Murat C."/>
            <person name="Nolan M."/>
            <person name="Ohm R.A."/>
            <person name="Pangilinan J."/>
            <person name="Pereira M.F."/>
            <person name="Perotto S."/>
            <person name="Peter M."/>
            <person name="Pfister S."/>
            <person name="Riley R."/>
            <person name="Sitrit Y."/>
            <person name="Stielow J.B."/>
            <person name="Szollosi G."/>
            <person name="Zifcakova L."/>
            <person name="Stursova M."/>
            <person name="Spatafora J.W."/>
            <person name="Tedersoo L."/>
            <person name="Vaario L.M."/>
            <person name="Yamada A."/>
            <person name="Yan M."/>
            <person name="Wang P."/>
            <person name="Xu J."/>
            <person name="Bruns T."/>
            <person name="Baldrian P."/>
            <person name="Vilgalys R."/>
            <person name="Dunand C."/>
            <person name="Henrissat B."/>
            <person name="Grigoriev I.V."/>
            <person name="Hibbett D."/>
            <person name="Nagy L.G."/>
            <person name="Martin F.M."/>
        </authorList>
    </citation>
    <scope>NUCLEOTIDE SEQUENCE</scope>
    <source>
        <strain evidence="1">UP504</strain>
    </source>
</reference>
<comment type="caution">
    <text evidence="1">The sequence shown here is derived from an EMBL/GenBank/DDBJ whole genome shotgun (WGS) entry which is preliminary data.</text>
</comment>
<evidence type="ECO:0000313" key="2">
    <source>
        <dbReference type="Proteomes" id="UP000886523"/>
    </source>
</evidence>
<protein>
    <submittedName>
        <fullName evidence="1">Uncharacterized protein</fullName>
    </submittedName>
</protein>
<accession>A0A9P6ALS5</accession>
<dbReference type="AlphaFoldDB" id="A0A9P6ALS5"/>